<dbReference type="EMBL" id="GDJX01010652">
    <property type="protein sequence ID" value="JAT57284.1"/>
    <property type="molecule type" value="Transcribed_RNA"/>
</dbReference>
<dbReference type="Gene3D" id="1.25.10.10">
    <property type="entry name" value="Leucine-rich Repeat Variant"/>
    <property type="match status" value="1"/>
</dbReference>
<dbReference type="AlphaFoldDB" id="A0A1D1YRP6"/>
<feature type="compositionally biased region" description="Polar residues" evidence="1">
    <location>
        <begin position="471"/>
        <end position="480"/>
    </location>
</feature>
<sequence>MGAPKRSPRCSPKKKPTSTLEHLFYLDSEATGHAHPTPNNGALPSRPGQSETDELLYIINYCAHVFTFTDPDECPSQQDFKRHKLSQLLSIARSSRGVPWPDRVLSPLVSMLAGNLFRPLPPPASSSCPPENSPDDAENPAMAFAPSWPHLHLAYDVLGAIVAGCSDPGALRAHLNRAFISGLLALFRSEDPRERERLKNVYHQIYARLAFHRRFMRKSMRDELLRFAFEGERHCGVGELLEIWGSIIDGFTVPLKEEHRVFLARVLVPLHRSRGVHLYHRQLAYCVCRFVEKEAELGEVVVKGMLRCWPSANYQKEVLLIGELEELVESTDGALLDKLALPLCTLIARSLSSCNSQVAERALVVWDNARFVRMASRSMDQVLPAVVEGIEKNIRSHWSQPIRQLTASVKNTLEEMEPRLYAECLQDFNRRESTAGEEEMMRKAKWDRLEMAATKEPFTRGPAMSLRRRQSNVPDSTLQN</sequence>
<dbReference type="PANTHER" id="PTHR10257">
    <property type="entry name" value="SERINE/THREONINE PROTEIN PHOSPHATASE 2A PP2A REGULATORY SUBUNIT B"/>
    <property type="match status" value="1"/>
</dbReference>
<dbReference type="PANTHER" id="PTHR10257:SF28">
    <property type="entry name" value="SERINE_THREONINE PROTEIN PHOSPHATASE 2A REGULATORY SUBUNIT"/>
    <property type="match status" value="1"/>
</dbReference>
<dbReference type="GO" id="GO:0007165">
    <property type="term" value="P:signal transduction"/>
    <property type="evidence" value="ECO:0007669"/>
    <property type="project" value="InterPro"/>
</dbReference>
<dbReference type="GO" id="GO:0000159">
    <property type="term" value="C:protein phosphatase type 2A complex"/>
    <property type="evidence" value="ECO:0007669"/>
    <property type="project" value="InterPro"/>
</dbReference>
<feature type="compositionally biased region" description="Polar residues" evidence="1">
    <location>
        <begin position="37"/>
        <end position="49"/>
    </location>
</feature>
<protein>
    <submittedName>
        <fullName evidence="2">Serine/threonine protein phosphatase 2A regulatory subunit B' iota isoform</fullName>
    </submittedName>
</protein>
<name>A0A1D1YRP6_9ARAE</name>
<feature type="region of interest" description="Disordered" evidence="1">
    <location>
        <begin position="457"/>
        <end position="480"/>
    </location>
</feature>
<reference evidence="2" key="1">
    <citation type="submission" date="2015-07" db="EMBL/GenBank/DDBJ databases">
        <title>Transcriptome Assembly of Anthurium amnicola.</title>
        <authorList>
            <person name="Suzuki J."/>
        </authorList>
    </citation>
    <scope>NUCLEOTIDE SEQUENCE</scope>
</reference>
<gene>
    <name evidence="2" type="primary">B'IOTA_9</name>
    <name evidence="2" type="ORF">g.33735</name>
</gene>
<evidence type="ECO:0000313" key="2">
    <source>
        <dbReference type="EMBL" id="JAT57284.1"/>
    </source>
</evidence>
<dbReference type="InterPro" id="IPR016024">
    <property type="entry name" value="ARM-type_fold"/>
</dbReference>
<dbReference type="SUPFAM" id="SSF48371">
    <property type="entry name" value="ARM repeat"/>
    <property type="match status" value="1"/>
</dbReference>
<accession>A0A1D1YRP6</accession>
<dbReference type="FunFam" id="1.25.10.10:FF:000331">
    <property type="entry name" value="Phosphoprotein phosphatase, putative"/>
    <property type="match status" value="1"/>
</dbReference>
<proteinExistence type="predicted"/>
<feature type="region of interest" description="Disordered" evidence="1">
    <location>
        <begin position="30"/>
        <end position="49"/>
    </location>
</feature>
<dbReference type="GO" id="GO:0019888">
    <property type="term" value="F:protein phosphatase regulator activity"/>
    <property type="evidence" value="ECO:0007669"/>
    <property type="project" value="InterPro"/>
</dbReference>
<evidence type="ECO:0000256" key="1">
    <source>
        <dbReference type="SAM" id="MobiDB-lite"/>
    </source>
</evidence>
<dbReference type="Pfam" id="PF01603">
    <property type="entry name" value="B56"/>
    <property type="match status" value="1"/>
</dbReference>
<dbReference type="InterPro" id="IPR011989">
    <property type="entry name" value="ARM-like"/>
</dbReference>
<organism evidence="2">
    <name type="scientific">Anthurium amnicola</name>
    <dbReference type="NCBI Taxonomy" id="1678845"/>
    <lineage>
        <taxon>Eukaryota</taxon>
        <taxon>Viridiplantae</taxon>
        <taxon>Streptophyta</taxon>
        <taxon>Embryophyta</taxon>
        <taxon>Tracheophyta</taxon>
        <taxon>Spermatophyta</taxon>
        <taxon>Magnoliopsida</taxon>
        <taxon>Liliopsida</taxon>
        <taxon>Araceae</taxon>
        <taxon>Pothoideae</taxon>
        <taxon>Potheae</taxon>
        <taxon>Anthurium</taxon>
    </lineage>
</organism>
<dbReference type="InterPro" id="IPR002554">
    <property type="entry name" value="PP2A_B56"/>
</dbReference>